<dbReference type="RefSeq" id="XP_013336891.1">
    <property type="nucleotide sequence ID" value="XM_013481437.1"/>
</dbReference>
<dbReference type="Proteomes" id="UP000030763">
    <property type="component" value="Unassembled WGS sequence"/>
</dbReference>
<dbReference type="EMBL" id="HG721594">
    <property type="protein sequence ID" value="CDJ60241.1"/>
    <property type="molecule type" value="Genomic_DNA"/>
</dbReference>
<dbReference type="AlphaFoldDB" id="U6M890"/>
<dbReference type="SUPFAM" id="SSF82199">
    <property type="entry name" value="SET domain"/>
    <property type="match status" value="1"/>
</dbReference>
<sequence>MSRVCLRTISFDHGSVDAAADAVRSEGLQGGLQSLGLPALPRPGQLEAIVDRLSANVHSITVSGDSGAHALSGDCPPRACPCCDPGKEVAVGLYGQPLCRFNHSCFPNAAIVFGGAQGPLEMAVVASRSILCGEEVCISYVSPAAVRQERRNKLYLAYAFTCTCVLCCCCIDYTSSSNAITRGNHDCSGSSEFSSEGDKTSTKIPSRCSSNSSNKNTKRGHHPCSISFSPAEAFDLQLRAVFCPRAPCVSIRSTEKANVLLCLENANREYLNSFCRRGKAPNDEPNGGLSSTYVHTADPRGPEGAARRRRLHLPVLCMQRPGEGLWEPVQLSTGDRPPQQAPNRGSSSQGNTSITLIPEELQQSALAHGHTVVAPPPPVIRCCACGDTSEQGDVVRVVEFMRKLKESAQRLAQASCTDQSEAVEVEGRAALKLFSVVRQYAHPGNLFLLNIAESLSRSCRGFVALYNGIGLTVSQHLSRAAVALYGRCSTQHADHLLTEGSLLHFLSQADTEEEAAHAWSLWAGGDPIMAETEGAMGAMARVEAFDDERVSETRAKLALQARECLLQACGIFFSYEGCCAERHKGRLAEGRIADCERELHALGFNS</sequence>
<dbReference type="InterPro" id="IPR001214">
    <property type="entry name" value="SET_dom"/>
</dbReference>
<evidence type="ECO:0000259" key="2">
    <source>
        <dbReference type="PROSITE" id="PS50280"/>
    </source>
</evidence>
<protein>
    <submittedName>
        <fullName evidence="3">Zinc finger MYND domain-containing protein, putative</fullName>
    </submittedName>
</protein>
<dbReference type="Pfam" id="PF00856">
    <property type="entry name" value="SET"/>
    <property type="match status" value="1"/>
</dbReference>
<organism evidence="3 4">
    <name type="scientific">Eimeria maxima</name>
    <name type="common">Coccidian parasite</name>
    <dbReference type="NCBI Taxonomy" id="5804"/>
    <lineage>
        <taxon>Eukaryota</taxon>
        <taxon>Sar</taxon>
        <taxon>Alveolata</taxon>
        <taxon>Apicomplexa</taxon>
        <taxon>Conoidasida</taxon>
        <taxon>Coccidia</taxon>
        <taxon>Eucoccidiorida</taxon>
        <taxon>Eimeriorina</taxon>
        <taxon>Eimeriidae</taxon>
        <taxon>Eimeria</taxon>
    </lineage>
</organism>
<evidence type="ECO:0000256" key="1">
    <source>
        <dbReference type="SAM" id="MobiDB-lite"/>
    </source>
</evidence>
<dbReference type="PROSITE" id="PS50280">
    <property type="entry name" value="SET"/>
    <property type="match status" value="1"/>
</dbReference>
<dbReference type="Gene3D" id="2.170.270.10">
    <property type="entry name" value="SET domain"/>
    <property type="match status" value="1"/>
</dbReference>
<reference evidence="3" key="1">
    <citation type="submission" date="2013-10" db="EMBL/GenBank/DDBJ databases">
        <title>Genomic analysis of the causative agents of coccidiosis in chickens.</title>
        <authorList>
            <person name="Reid A.J."/>
            <person name="Blake D."/>
            <person name="Billington K."/>
            <person name="Browne H."/>
            <person name="Dunn M."/>
            <person name="Hung S."/>
            <person name="Kawahara F."/>
            <person name="Miranda-Saavedra D."/>
            <person name="Mourier T."/>
            <person name="Nagra H."/>
            <person name="Otto T.D."/>
            <person name="Rawlings N."/>
            <person name="Sanchez A."/>
            <person name="Sanders M."/>
            <person name="Subramaniam C."/>
            <person name="Tay Y."/>
            <person name="Dear P."/>
            <person name="Doerig C."/>
            <person name="Gruber A."/>
            <person name="Parkinson J."/>
            <person name="Shirley M."/>
            <person name="Wan K.L."/>
            <person name="Berriman M."/>
            <person name="Tomley F."/>
            <person name="Pain A."/>
        </authorList>
    </citation>
    <scope>NUCLEOTIDE SEQUENCE [LARGE SCALE GENOMIC DNA]</scope>
    <source>
        <strain evidence="3">Weybridge</strain>
    </source>
</reference>
<name>U6M890_EIMMA</name>
<feature type="region of interest" description="Disordered" evidence="1">
    <location>
        <begin position="188"/>
        <end position="220"/>
    </location>
</feature>
<feature type="compositionally biased region" description="Polar residues" evidence="1">
    <location>
        <begin position="341"/>
        <end position="352"/>
    </location>
</feature>
<dbReference type="CDD" id="cd20071">
    <property type="entry name" value="SET_SMYD"/>
    <property type="match status" value="1"/>
</dbReference>
<dbReference type="OrthoDB" id="265717at2759"/>
<reference evidence="3" key="2">
    <citation type="submission" date="2013-10" db="EMBL/GenBank/DDBJ databases">
        <authorList>
            <person name="Aslett M."/>
        </authorList>
    </citation>
    <scope>NUCLEOTIDE SEQUENCE [LARGE SCALE GENOMIC DNA]</scope>
    <source>
        <strain evidence="3">Weybridge</strain>
    </source>
</reference>
<feature type="region of interest" description="Disordered" evidence="1">
    <location>
        <begin position="279"/>
        <end position="306"/>
    </location>
</feature>
<feature type="region of interest" description="Disordered" evidence="1">
    <location>
        <begin position="327"/>
        <end position="352"/>
    </location>
</feature>
<gene>
    <name evidence="3" type="ORF">EMWEY_00028870</name>
</gene>
<dbReference type="OMA" id="EGCCAER"/>
<proteinExistence type="predicted"/>
<evidence type="ECO:0000313" key="4">
    <source>
        <dbReference type="Proteomes" id="UP000030763"/>
    </source>
</evidence>
<feature type="domain" description="SET" evidence="2">
    <location>
        <begin position="2"/>
        <end position="141"/>
    </location>
</feature>
<evidence type="ECO:0000313" key="3">
    <source>
        <dbReference type="EMBL" id="CDJ60241.1"/>
    </source>
</evidence>
<keyword evidence="4" id="KW-1185">Reference proteome</keyword>
<accession>U6M890</accession>
<dbReference type="InterPro" id="IPR050869">
    <property type="entry name" value="H3K4_H4K5_MeTrfase"/>
</dbReference>
<dbReference type="PANTHER" id="PTHR12197">
    <property type="entry name" value="HISTONE-LYSINE N-METHYLTRANSFERASE SMYD"/>
    <property type="match status" value="1"/>
</dbReference>
<dbReference type="GeneID" id="25336873"/>
<feature type="compositionally biased region" description="Polar residues" evidence="1">
    <location>
        <begin position="202"/>
        <end position="215"/>
    </location>
</feature>
<dbReference type="InterPro" id="IPR046341">
    <property type="entry name" value="SET_dom_sf"/>
</dbReference>
<dbReference type="VEuPathDB" id="ToxoDB:EMWEY_00028870"/>